<feature type="domain" description="Peptidoglycan binding-like" evidence="3">
    <location>
        <begin position="234"/>
        <end position="287"/>
    </location>
</feature>
<feature type="region of interest" description="Disordered" evidence="1">
    <location>
        <begin position="1"/>
        <end position="28"/>
    </location>
</feature>
<dbReference type="SUPFAM" id="SSF47090">
    <property type="entry name" value="PGBD-like"/>
    <property type="match status" value="2"/>
</dbReference>
<gene>
    <name evidence="4" type="ORF">GCM10007094_04470</name>
</gene>
<dbReference type="InterPro" id="IPR036366">
    <property type="entry name" value="PGBDSf"/>
</dbReference>
<dbReference type="EMBL" id="BMXE01000001">
    <property type="protein sequence ID" value="GHB19639.1"/>
    <property type="molecule type" value="Genomic_DNA"/>
</dbReference>
<reference evidence="5" key="1">
    <citation type="journal article" date="2019" name="Int. J. Syst. Evol. Microbiol.">
        <title>The Global Catalogue of Microorganisms (GCM) 10K type strain sequencing project: providing services to taxonomists for standard genome sequencing and annotation.</title>
        <authorList>
            <consortium name="The Broad Institute Genomics Platform"/>
            <consortium name="The Broad Institute Genome Sequencing Center for Infectious Disease"/>
            <person name="Wu L."/>
            <person name="Ma J."/>
        </authorList>
    </citation>
    <scope>NUCLEOTIDE SEQUENCE [LARGE SCALE GENOMIC DNA]</scope>
    <source>
        <strain evidence="5">KCTC 12861</strain>
    </source>
</reference>
<accession>A0ABQ3DYW7</accession>
<feature type="compositionally biased region" description="Basic residues" evidence="1">
    <location>
        <begin position="1"/>
        <end position="15"/>
    </location>
</feature>
<keyword evidence="2" id="KW-0812">Transmembrane</keyword>
<evidence type="ECO:0000313" key="5">
    <source>
        <dbReference type="Proteomes" id="UP000637980"/>
    </source>
</evidence>
<comment type="caution">
    <text evidence="4">The sequence shown here is derived from an EMBL/GenBank/DDBJ whole genome shotgun (WGS) entry which is preliminary data.</text>
</comment>
<feature type="domain" description="Peptidoglycan binding-like" evidence="3">
    <location>
        <begin position="122"/>
        <end position="177"/>
    </location>
</feature>
<name>A0ABQ3DYW7_9HYPH</name>
<evidence type="ECO:0000256" key="1">
    <source>
        <dbReference type="SAM" id="MobiDB-lite"/>
    </source>
</evidence>
<dbReference type="Pfam" id="PF01471">
    <property type="entry name" value="PG_binding_1"/>
    <property type="match status" value="2"/>
</dbReference>
<dbReference type="InterPro" id="IPR002477">
    <property type="entry name" value="Peptidoglycan-bd-like"/>
</dbReference>
<evidence type="ECO:0000256" key="2">
    <source>
        <dbReference type="SAM" id="Phobius"/>
    </source>
</evidence>
<keyword evidence="5" id="KW-1185">Reference proteome</keyword>
<keyword evidence="2" id="KW-1133">Transmembrane helix</keyword>
<keyword evidence="2" id="KW-0472">Membrane</keyword>
<dbReference type="Gene3D" id="1.10.101.10">
    <property type="entry name" value="PGBD-like superfamily/PGBD"/>
    <property type="match status" value="2"/>
</dbReference>
<proteinExistence type="predicted"/>
<protein>
    <recommendedName>
        <fullName evidence="3">Peptidoglycan binding-like domain-containing protein</fullName>
    </recommendedName>
</protein>
<organism evidence="4 5">
    <name type="scientific">Pseudovibrio japonicus</name>
    <dbReference type="NCBI Taxonomy" id="366534"/>
    <lineage>
        <taxon>Bacteria</taxon>
        <taxon>Pseudomonadati</taxon>
        <taxon>Pseudomonadota</taxon>
        <taxon>Alphaproteobacteria</taxon>
        <taxon>Hyphomicrobiales</taxon>
        <taxon>Stappiaceae</taxon>
        <taxon>Pseudovibrio</taxon>
    </lineage>
</organism>
<dbReference type="Proteomes" id="UP000637980">
    <property type="component" value="Unassembled WGS sequence"/>
</dbReference>
<dbReference type="InterPro" id="IPR036365">
    <property type="entry name" value="PGBD-like_sf"/>
</dbReference>
<evidence type="ECO:0000259" key="3">
    <source>
        <dbReference type="Pfam" id="PF01471"/>
    </source>
</evidence>
<feature type="transmembrane region" description="Helical" evidence="2">
    <location>
        <begin position="67"/>
        <end position="88"/>
    </location>
</feature>
<dbReference type="RefSeq" id="WP_189434975.1">
    <property type="nucleotide sequence ID" value="NZ_BMXE01000001.1"/>
</dbReference>
<sequence>MVGRKPNGKNARKAGTRSGSAKARPDGDYQLHVHYDDDGVFYEDGEVDHAAVAQAASKKSSGLSKRFTLVLLGFGAMSSLIAVNAAFLQDSKHPSPILATRTSQDQLDSSALVRATQRLKRQELVAEVQNELRRLGVYPGSLDGQFGPATERAVRAYQRQRGMSETGQVTEALLARLTMDFEAFAAPTNTASVARAEVPIPRASPEEIEALTQRASNLTKVSGQTGTQTAVMTERIKRLQKTLADLGYGPLTIDGIPGGQTASAIAAFQRDNALKVDGQMSEALFSRLAVISGTRI</sequence>
<evidence type="ECO:0000313" key="4">
    <source>
        <dbReference type="EMBL" id="GHB19639.1"/>
    </source>
</evidence>